<dbReference type="InterPro" id="IPR006176">
    <property type="entry name" value="3-OHacyl-CoA_DH_NAD-bd"/>
</dbReference>
<dbReference type="EMBL" id="CALNXI010000039">
    <property type="protein sequence ID" value="CAH3016351.1"/>
    <property type="molecule type" value="Genomic_DNA"/>
</dbReference>
<gene>
    <name evidence="6" type="ORF">PEVE_00028170</name>
</gene>
<feature type="region of interest" description="Disordered" evidence="4">
    <location>
        <begin position="235"/>
        <end position="254"/>
    </location>
</feature>
<feature type="compositionally biased region" description="Polar residues" evidence="4">
    <location>
        <begin position="241"/>
        <end position="250"/>
    </location>
</feature>
<name>A0ABN8LGX3_9CNID</name>
<reference evidence="6 7" key="1">
    <citation type="submission" date="2022-05" db="EMBL/GenBank/DDBJ databases">
        <authorList>
            <consortium name="Genoscope - CEA"/>
            <person name="William W."/>
        </authorList>
    </citation>
    <scope>NUCLEOTIDE SEQUENCE [LARGE SCALE GENOMIC DNA]</scope>
</reference>
<keyword evidence="2" id="KW-0862">Zinc</keyword>
<dbReference type="Gene3D" id="3.40.50.720">
    <property type="entry name" value="NAD(P)-binding Rossmann-like Domain"/>
    <property type="match status" value="1"/>
</dbReference>
<dbReference type="PROSITE" id="PS50089">
    <property type="entry name" value="ZF_RING_2"/>
    <property type="match status" value="1"/>
</dbReference>
<dbReference type="PANTHER" id="PTHR48075:SF5">
    <property type="entry name" value="3-HYDROXYBUTYRYL-COA DEHYDROGENASE"/>
    <property type="match status" value="1"/>
</dbReference>
<dbReference type="SUPFAM" id="SSF51735">
    <property type="entry name" value="NAD(P)-binding Rossmann-fold domains"/>
    <property type="match status" value="1"/>
</dbReference>
<protein>
    <recommendedName>
        <fullName evidence="5">RING-type domain-containing protein</fullName>
    </recommendedName>
</protein>
<keyword evidence="1 3" id="KW-0479">Metal-binding</keyword>
<sequence length="313" mass="34828">MFRDVQEVAVLGAGLMGTCIAGELAYHGHRVKVYDRSRQALDHAHNVLGEHKEKLRREELMITCNFVGTVTFTEDLENAVRNASFIFEAVFEDLAVKQNLFESASRICRQEAIISSNTIQLDVSEIASKACSPERCLGIRFLYPVYCIAEVEITLAKQTNQDSIEKVRQFLEGMGKTLFFRSGNTALVLSHAQVEERKRVQRQRLRTLLQEGQVPVSQLPNLDAGHGGLYSLHAQQEHTSEQQPASQEVGPSSAEAAPPTECVVCMDGARDSLLVPCHHLCVCMTCANTLRTDHGLCPVCRQNITDVIHVYHP</sequence>
<evidence type="ECO:0000256" key="2">
    <source>
        <dbReference type="ARBA" id="ARBA00022833"/>
    </source>
</evidence>
<feature type="domain" description="RING-type" evidence="5">
    <location>
        <begin position="262"/>
        <end position="301"/>
    </location>
</feature>
<comment type="caution">
    <text evidence="6">The sequence shown here is derived from an EMBL/GenBank/DDBJ whole genome shotgun (WGS) entry which is preliminary data.</text>
</comment>
<dbReference type="InterPro" id="IPR036291">
    <property type="entry name" value="NAD(P)-bd_dom_sf"/>
</dbReference>
<dbReference type="InterPro" id="IPR013083">
    <property type="entry name" value="Znf_RING/FYVE/PHD"/>
</dbReference>
<dbReference type="InterPro" id="IPR001841">
    <property type="entry name" value="Znf_RING"/>
</dbReference>
<evidence type="ECO:0000256" key="4">
    <source>
        <dbReference type="SAM" id="MobiDB-lite"/>
    </source>
</evidence>
<evidence type="ECO:0000313" key="6">
    <source>
        <dbReference type="EMBL" id="CAH3016351.1"/>
    </source>
</evidence>
<proteinExistence type="predicted"/>
<evidence type="ECO:0000256" key="1">
    <source>
        <dbReference type="ARBA" id="ARBA00022771"/>
    </source>
</evidence>
<evidence type="ECO:0000256" key="3">
    <source>
        <dbReference type="PROSITE-ProRule" id="PRU00175"/>
    </source>
</evidence>
<dbReference type="SUPFAM" id="SSF57850">
    <property type="entry name" value="RING/U-box"/>
    <property type="match status" value="1"/>
</dbReference>
<dbReference type="PANTHER" id="PTHR48075">
    <property type="entry name" value="3-HYDROXYACYL-COA DEHYDROGENASE FAMILY PROTEIN"/>
    <property type="match status" value="1"/>
</dbReference>
<keyword evidence="7" id="KW-1185">Reference proteome</keyword>
<organism evidence="6 7">
    <name type="scientific">Porites evermanni</name>
    <dbReference type="NCBI Taxonomy" id="104178"/>
    <lineage>
        <taxon>Eukaryota</taxon>
        <taxon>Metazoa</taxon>
        <taxon>Cnidaria</taxon>
        <taxon>Anthozoa</taxon>
        <taxon>Hexacorallia</taxon>
        <taxon>Scleractinia</taxon>
        <taxon>Fungiina</taxon>
        <taxon>Poritidae</taxon>
        <taxon>Porites</taxon>
    </lineage>
</organism>
<accession>A0ABN8LGX3</accession>
<dbReference type="Pfam" id="PF02737">
    <property type="entry name" value="3HCDH_N"/>
    <property type="match status" value="1"/>
</dbReference>
<dbReference type="Pfam" id="PF13920">
    <property type="entry name" value="zf-C3HC4_3"/>
    <property type="match status" value="1"/>
</dbReference>
<dbReference type="Proteomes" id="UP001159427">
    <property type="component" value="Unassembled WGS sequence"/>
</dbReference>
<keyword evidence="1 3" id="KW-0863">Zinc-finger</keyword>
<evidence type="ECO:0000313" key="7">
    <source>
        <dbReference type="Proteomes" id="UP001159427"/>
    </source>
</evidence>
<evidence type="ECO:0000259" key="5">
    <source>
        <dbReference type="PROSITE" id="PS50089"/>
    </source>
</evidence>
<dbReference type="Gene3D" id="3.30.40.10">
    <property type="entry name" value="Zinc/RING finger domain, C3HC4 (zinc finger)"/>
    <property type="match status" value="1"/>
</dbReference>